<dbReference type="EMBL" id="KN834776">
    <property type="protein sequence ID" value="KIK60203.1"/>
    <property type="molecule type" value="Genomic_DNA"/>
</dbReference>
<dbReference type="OrthoDB" id="2269034at2759"/>
<reference evidence="1 2" key="1">
    <citation type="submission" date="2014-04" db="EMBL/GenBank/DDBJ databases">
        <title>Evolutionary Origins and Diversification of the Mycorrhizal Mutualists.</title>
        <authorList>
            <consortium name="DOE Joint Genome Institute"/>
            <consortium name="Mycorrhizal Genomics Consortium"/>
            <person name="Kohler A."/>
            <person name="Kuo A."/>
            <person name="Nagy L.G."/>
            <person name="Floudas D."/>
            <person name="Copeland A."/>
            <person name="Barry K.W."/>
            <person name="Cichocki N."/>
            <person name="Veneault-Fourrey C."/>
            <person name="LaButti K."/>
            <person name="Lindquist E.A."/>
            <person name="Lipzen A."/>
            <person name="Lundell T."/>
            <person name="Morin E."/>
            <person name="Murat C."/>
            <person name="Riley R."/>
            <person name="Ohm R."/>
            <person name="Sun H."/>
            <person name="Tunlid A."/>
            <person name="Henrissat B."/>
            <person name="Grigoriev I.V."/>
            <person name="Hibbett D.S."/>
            <person name="Martin F."/>
        </authorList>
    </citation>
    <scope>NUCLEOTIDE SEQUENCE [LARGE SCALE GENOMIC DNA]</scope>
    <source>
        <strain evidence="1 2">FD-317 M1</strain>
    </source>
</reference>
<evidence type="ECO:0008006" key="3">
    <source>
        <dbReference type="Google" id="ProtNLM"/>
    </source>
</evidence>
<dbReference type="Gene3D" id="1.20.1280.50">
    <property type="match status" value="1"/>
</dbReference>
<evidence type="ECO:0000313" key="1">
    <source>
        <dbReference type="EMBL" id="KIK60203.1"/>
    </source>
</evidence>
<dbReference type="SUPFAM" id="SSF52058">
    <property type="entry name" value="L domain-like"/>
    <property type="match status" value="1"/>
</dbReference>
<protein>
    <recommendedName>
        <fullName evidence="3">F-box domain-containing protein</fullName>
    </recommendedName>
</protein>
<dbReference type="InterPro" id="IPR032675">
    <property type="entry name" value="LRR_dom_sf"/>
</dbReference>
<proteinExistence type="predicted"/>
<accession>A0A0D0CVX7</accession>
<evidence type="ECO:0000313" key="2">
    <source>
        <dbReference type="Proteomes" id="UP000053593"/>
    </source>
</evidence>
<sequence>MANDSTRKQPDYQRWSNDMIRTKLRSHYLPDELERKELAGKVEELERTLFLESSKGNSDEQSTLHLRAFLAPIRRLPAETLAEIYHFVLAFAHEWFLRPSEQLNPTRALIKLSHVCFFWRETCLSTSTLWSDIRMPSLFCGVGSVRLVEMHLSRSRSAALDIQIHNSAPFGRDLNLDGARTISKNLISHRERWKRLWVIGDRTLAEFNSIFQQIVNSSETLRFPHLELLQLEDTEDEIHVFSAAEFPRLRKMAISTFTPGLFPFQQLTSLSLLHSLHRLPQTVEKYFGNLEELQITGQFSYLPVETGDLPVPVVLPKLKSLGLELYEKSSMILPFSTFNLPALLSLEICAPLYDWPQVEFISMLIRSQLTSSLRTLSLRWTRMKDEQLLETLRLTPNLEDLKVVDDRLNSTLSLSFFQTMTIRPGDTEEGNVIVPKLQSITFSMALPDRGRFVGYEMVASRASEFLQVHCPTLNCRPLESVTLILSIGYPPFASLTRADIQSLRESMDVKVIVYPANEPHNQEIL</sequence>
<dbReference type="HOGENOM" id="CLU_528022_0_0_1"/>
<organism evidence="1 2">
    <name type="scientific">Collybiopsis luxurians FD-317 M1</name>
    <dbReference type="NCBI Taxonomy" id="944289"/>
    <lineage>
        <taxon>Eukaryota</taxon>
        <taxon>Fungi</taxon>
        <taxon>Dikarya</taxon>
        <taxon>Basidiomycota</taxon>
        <taxon>Agaricomycotina</taxon>
        <taxon>Agaricomycetes</taxon>
        <taxon>Agaricomycetidae</taxon>
        <taxon>Agaricales</taxon>
        <taxon>Marasmiineae</taxon>
        <taxon>Omphalotaceae</taxon>
        <taxon>Collybiopsis</taxon>
        <taxon>Collybiopsis luxurians</taxon>
    </lineage>
</organism>
<dbReference type="Proteomes" id="UP000053593">
    <property type="component" value="Unassembled WGS sequence"/>
</dbReference>
<dbReference type="AlphaFoldDB" id="A0A0D0CVX7"/>
<gene>
    <name evidence="1" type="ORF">GYMLUDRAFT_1000094</name>
</gene>
<keyword evidence="2" id="KW-1185">Reference proteome</keyword>
<name>A0A0D0CVX7_9AGAR</name>
<dbReference type="Gene3D" id="3.80.10.10">
    <property type="entry name" value="Ribonuclease Inhibitor"/>
    <property type="match status" value="1"/>
</dbReference>